<keyword evidence="1" id="KW-0805">Transcription regulation</keyword>
<dbReference type="STRING" id="232089.SAMN05443544_2980"/>
<sequence>MATTPSTAEIVGDAVADATAAGAATASSAAAAGVATVGAATERSRQKADRRQAILTAAATLFAQRGYAGVTIEDLGAAVGVSGPAVYRHFPGKAAVLAAILQGASITLLDGAERVLGAASDPASALRELIAFHVDFALGDADVILVQDRELEQLDVDARHEVRLLQRQYVEHWVDTLHRLRPDRAETELRIRAHAAFGLLNSTPHSARIPGRRPADGTIRGILEEMTWASLMS</sequence>
<dbReference type="PRINTS" id="PR00455">
    <property type="entry name" value="HTHTETR"/>
</dbReference>
<organism evidence="6 7">
    <name type="scientific">Agromyces cerinus subsp. cerinus</name>
    <dbReference type="NCBI Taxonomy" id="232089"/>
    <lineage>
        <taxon>Bacteria</taxon>
        <taxon>Bacillati</taxon>
        <taxon>Actinomycetota</taxon>
        <taxon>Actinomycetes</taxon>
        <taxon>Micrococcales</taxon>
        <taxon>Microbacteriaceae</taxon>
        <taxon>Agromyces</taxon>
    </lineage>
</organism>
<dbReference type="SUPFAM" id="SSF46689">
    <property type="entry name" value="Homeodomain-like"/>
    <property type="match status" value="1"/>
</dbReference>
<dbReference type="InterPro" id="IPR009057">
    <property type="entry name" value="Homeodomain-like_sf"/>
</dbReference>
<reference evidence="7" key="1">
    <citation type="submission" date="2016-11" db="EMBL/GenBank/DDBJ databases">
        <authorList>
            <person name="Varghese N."/>
            <person name="Submissions S."/>
        </authorList>
    </citation>
    <scope>NUCLEOTIDE SEQUENCE [LARGE SCALE GENOMIC DNA]</scope>
    <source>
        <strain evidence="7">DSM 8595</strain>
    </source>
</reference>
<dbReference type="InterPro" id="IPR036271">
    <property type="entry name" value="Tet_transcr_reg_TetR-rel_C_sf"/>
</dbReference>
<evidence type="ECO:0000256" key="3">
    <source>
        <dbReference type="ARBA" id="ARBA00023163"/>
    </source>
</evidence>
<dbReference type="Gene3D" id="1.10.10.60">
    <property type="entry name" value="Homeodomain-like"/>
    <property type="match status" value="1"/>
</dbReference>
<dbReference type="RefSeq" id="WP_084184042.1">
    <property type="nucleotide sequence ID" value="NZ_FSRJ01000004.1"/>
</dbReference>
<dbReference type="EMBL" id="FSRJ01000004">
    <property type="protein sequence ID" value="SIO16097.1"/>
    <property type="molecule type" value="Genomic_DNA"/>
</dbReference>
<dbReference type="AlphaFoldDB" id="A0A1N6H8V5"/>
<dbReference type="InterPro" id="IPR050109">
    <property type="entry name" value="HTH-type_TetR-like_transc_reg"/>
</dbReference>
<dbReference type="InterPro" id="IPR023772">
    <property type="entry name" value="DNA-bd_HTH_TetR-type_CS"/>
</dbReference>
<keyword evidence="3" id="KW-0804">Transcription</keyword>
<keyword evidence="2 4" id="KW-0238">DNA-binding</keyword>
<dbReference type="PANTHER" id="PTHR30055">
    <property type="entry name" value="HTH-TYPE TRANSCRIPTIONAL REGULATOR RUTR"/>
    <property type="match status" value="1"/>
</dbReference>
<dbReference type="InterPro" id="IPR041490">
    <property type="entry name" value="KstR2_TetR_C"/>
</dbReference>
<evidence type="ECO:0000313" key="6">
    <source>
        <dbReference type="EMBL" id="SIO16097.1"/>
    </source>
</evidence>
<name>A0A1N6H8V5_9MICO</name>
<proteinExistence type="predicted"/>
<feature type="domain" description="HTH tetR-type" evidence="5">
    <location>
        <begin position="48"/>
        <end position="108"/>
    </location>
</feature>
<dbReference type="OrthoDB" id="9179041at2"/>
<evidence type="ECO:0000256" key="1">
    <source>
        <dbReference type="ARBA" id="ARBA00023015"/>
    </source>
</evidence>
<protein>
    <submittedName>
        <fullName evidence="6">Transcriptional regulator, TetR family</fullName>
    </submittedName>
</protein>
<keyword evidence="7" id="KW-1185">Reference proteome</keyword>
<feature type="DNA-binding region" description="H-T-H motif" evidence="4">
    <location>
        <begin position="71"/>
        <end position="90"/>
    </location>
</feature>
<dbReference type="SUPFAM" id="SSF48498">
    <property type="entry name" value="Tetracyclin repressor-like, C-terminal domain"/>
    <property type="match status" value="1"/>
</dbReference>
<evidence type="ECO:0000259" key="5">
    <source>
        <dbReference type="PROSITE" id="PS50977"/>
    </source>
</evidence>
<evidence type="ECO:0000256" key="4">
    <source>
        <dbReference type="PROSITE-ProRule" id="PRU00335"/>
    </source>
</evidence>
<dbReference type="PROSITE" id="PS01081">
    <property type="entry name" value="HTH_TETR_1"/>
    <property type="match status" value="1"/>
</dbReference>
<dbReference type="Gene3D" id="1.10.357.10">
    <property type="entry name" value="Tetracycline Repressor, domain 2"/>
    <property type="match status" value="1"/>
</dbReference>
<evidence type="ECO:0000313" key="7">
    <source>
        <dbReference type="Proteomes" id="UP000184699"/>
    </source>
</evidence>
<dbReference type="PANTHER" id="PTHR30055:SF237">
    <property type="entry name" value="TRANSCRIPTIONAL REPRESSOR MCE3R"/>
    <property type="match status" value="1"/>
</dbReference>
<gene>
    <name evidence="6" type="ORF">SAMN05443544_2980</name>
</gene>
<dbReference type="Pfam" id="PF17932">
    <property type="entry name" value="TetR_C_24"/>
    <property type="match status" value="1"/>
</dbReference>
<dbReference type="Pfam" id="PF00440">
    <property type="entry name" value="TetR_N"/>
    <property type="match status" value="1"/>
</dbReference>
<accession>A0A1N6H8V5</accession>
<dbReference type="GO" id="GO:0000976">
    <property type="term" value="F:transcription cis-regulatory region binding"/>
    <property type="evidence" value="ECO:0007669"/>
    <property type="project" value="TreeGrafter"/>
</dbReference>
<dbReference type="GO" id="GO:0003700">
    <property type="term" value="F:DNA-binding transcription factor activity"/>
    <property type="evidence" value="ECO:0007669"/>
    <property type="project" value="TreeGrafter"/>
</dbReference>
<dbReference type="GO" id="GO:0045892">
    <property type="term" value="P:negative regulation of DNA-templated transcription"/>
    <property type="evidence" value="ECO:0007669"/>
    <property type="project" value="UniProtKB-ARBA"/>
</dbReference>
<evidence type="ECO:0000256" key="2">
    <source>
        <dbReference type="ARBA" id="ARBA00023125"/>
    </source>
</evidence>
<dbReference type="PROSITE" id="PS50977">
    <property type="entry name" value="HTH_TETR_2"/>
    <property type="match status" value="1"/>
</dbReference>
<dbReference type="FunFam" id="1.10.10.60:FF:000141">
    <property type="entry name" value="TetR family transcriptional regulator"/>
    <property type="match status" value="1"/>
</dbReference>
<dbReference type="Proteomes" id="UP000184699">
    <property type="component" value="Unassembled WGS sequence"/>
</dbReference>
<dbReference type="InterPro" id="IPR001647">
    <property type="entry name" value="HTH_TetR"/>
</dbReference>